<keyword evidence="3" id="KW-1185">Reference proteome</keyword>
<dbReference type="Proteomes" id="UP000011531">
    <property type="component" value="Unassembled WGS sequence"/>
</dbReference>
<dbReference type="InterPro" id="IPR017850">
    <property type="entry name" value="Alkaline_phosphatase_core_sf"/>
</dbReference>
<feature type="compositionally biased region" description="Basic and acidic residues" evidence="1">
    <location>
        <begin position="303"/>
        <end position="323"/>
    </location>
</feature>
<evidence type="ECO:0008006" key="4">
    <source>
        <dbReference type="Google" id="ProtNLM"/>
    </source>
</evidence>
<dbReference type="RefSeq" id="WP_008424611.1">
    <property type="nucleotide sequence ID" value="NZ_AOIA01000123.1"/>
</dbReference>
<evidence type="ECO:0000256" key="1">
    <source>
        <dbReference type="SAM" id="MobiDB-lite"/>
    </source>
</evidence>
<evidence type="ECO:0000313" key="2">
    <source>
        <dbReference type="EMBL" id="ELY56594.1"/>
    </source>
</evidence>
<proteinExistence type="predicted"/>
<evidence type="ECO:0000313" key="3">
    <source>
        <dbReference type="Proteomes" id="UP000011531"/>
    </source>
</evidence>
<dbReference type="PATRIC" id="fig|1227498.3.peg.2803"/>
<accession>L9X496</accession>
<comment type="caution">
    <text evidence="2">The sequence shown here is derived from an EMBL/GenBank/DDBJ whole genome shotgun (WGS) entry which is preliminary data.</text>
</comment>
<dbReference type="SUPFAM" id="SSF53649">
    <property type="entry name" value="Alkaline phosphatase-like"/>
    <property type="match status" value="1"/>
</dbReference>
<reference evidence="2 3" key="1">
    <citation type="journal article" date="2014" name="PLoS Genet.">
        <title>Phylogenetically driven sequencing of extremely halophilic archaea reveals strategies for static and dynamic osmo-response.</title>
        <authorList>
            <person name="Becker E.A."/>
            <person name="Seitzer P.M."/>
            <person name="Tritt A."/>
            <person name="Larsen D."/>
            <person name="Krusor M."/>
            <person name="Yao A.I."/>
            <person name="Wu D."/>
            <person name="Madern D."/>
            <person name="Eisen J.A."/>
            <person name="Darling A.E."/>
            <person name="Facciotti M.T."/>
        </authorList>
    </citation>
    <scope>NUCLEOTIDE SEQUENCE [LARGE SCALE GENOMIC DNA]</scope>
    <source>
        <strain evidence="2 3">DSM 18795</strain>
    </source>
</reference>
<sequence>MSQYDWSLENVKKGLKHPGRALDEVALEYLYRFPAARLNGRRPIGTNVFDREWDVLILLDTCRVDALEAVADEYDFLGAIDSIRSVGGGSAEWIARTFDEAHRREIANTAYLSANGHLQQVLEDRRHEVDPGKHLTYRALRAMPTVGIDALGKAEYLFRYEPWGVDGERGHVDGMTPPRYVTDRAISVSRAESYDRTILHYFQPHSPWVSNALEDDRELYEYEDDWWGYLTETGDVETVWNAYLDDLRYVLDDVELLLENLDAERVVISADHGEAFGEYGVLGHKIGSLHPKIRRVPWAETTAEDRHTREPTVSEPDDARVDSESLEAQLEALGYKV</sequence>
<dbReference type="Gene3D" id="3.40.720.10">
    <property type="entry name" value="Alkaline Phosphatase, subunit A"/>
    <property type="match status" value="1"/>
</dbReference>
<feature type="region of interest" description="Disordered" evidence="1">
    <location>
        <begin position="300"/>
        <end position="324"/>
    </location>
</feature>
<dbReference type="AlphaFoldDB" id="L9X496"/>
<organism evidence="2 3">
    <name type="scientific">Natronococcus jeotgali DSM 18795</name>
    <dbReference type="NCBI Taxonomy" id="1227498"/>
    <lineage>
        <taxon>Archaea</taxon>
        <taxon>Methanobacteriati</taxon>
        <taxon>Methanobacteriota</taxon>
        <taxon>Stenosarchaea group</taxon>
        <taxon>Halobacteria</taxon>
        <taxon>Halobacteriales</taxon>
        <taxon>Natrialbaceae</taxon>
        <taxon>Natronococcus</taxon>
    </lineage>
</organism>
<protein>
    <recommendedName>
        <fullName evidence="4">Sulfatase N-terminal domain-containing protein</fullName>
    </recommendedName>
</protein>
<gene>
    <name evidence="2" type="ORF">C492_14334</name>
</gene>
<dbReference type="EMBL" id="AOIA01000123">
    <property type="protein sequence ID" value="ELY56594.1"/>
    <property type="molecule type" value="Genomic_DNA"/>
</dbReference>
<name>L9X496_9EURY</name>
<dbReference type="OrthoDB" id="100846at2157"/>